<organism evidence="2 3">
    <name type="scientific">Williamsia herbipolensis</name>
    <dbReference type="NCBI Taxonomy" id="1603258"/>
    <lineage>
        <taxon>Bacteria</taxon>
        <taxon>Bacillati</taxon>
        <taxon>Actinomycetota</taxon>
        <taxon>Actinomycetes</taxon>
        <taxon>Mycobacteriales</taxon>
        <taxon>Nocardiaceae</taxon>
        <taxon>Williamsia</taxon>
    </lineage>
</organism>
<accession>A0AAU4K7L1</accession>
<protein>
    <submittedName>
        <fullName evidence="2">Uncharacterized protein</fullName>
    </submittedName>
</protein>
<keyword evidence="3" id="KW-1185">Reference proteome</keyword>
<dbReference type="Proteomes" id="UP001432128">
    <property type="component" value="Chromosome"/>
</dbReference>
<evidence type="ECO:0000313" key="3">
    <source>
        <dbReference type="Proteomes" id="UP001432128"/>
    </source>
</evidence>
<gene>
    <name evidence="2" type="ORF">OG579_10185</name>
</gene>
<feature type="compositionally biased region" description="Basic and acidic residues" evidence="1">
    <location>
        <begin position="31"/>
        <end position="47"/>
    </location>
</feature>
<evidence type="ECO:0000313" key="2">
    <source>
        <dbReference type="EMBL" id="WUM22100.1"/>
    </source>
</evidence>
<name>A0AAU4K7L1_9NOCA</name>
<proteinExistence type="predicted"/>
<feature type="region of interest" description="Disordered" evidence="1">
    <location>
        <begin position="1"/>
        <end position="20"/>
    </location>
</feature>
<dbReference type="EMBL" id="CP108021">
    <property type="protein sequence ID" value="WUM22100.1"/>
    <property type="molecule type" value="Genomic_DNA"/>
</dbReference>
<dbReference type="AlphaFoldDB" id="A0AAU4K7L1"/>
<feature type="region of interest" description="Disordered" evidence="1">
    <location>
        <begin position="30"/>
        <end position="62"/>
    </location>
</feature>
<dbReference type="KEGG" id="whr:OG579_10185"/>
<feature type="compositionally biased region" description="Polar residues" evidence="1">
    <location>
        <begin position="52"/>
        <end position="62"/>
    </location>
</feature>
<evidence type="ECO:0000256" key="1">
    <source>
        <dbReference type="SAM" id="MobiDB-lite"/>
    </source>
</evidence>
<sequence length="62" mass="6539">MMCTVSSAGKYQSKTPAVQSHTHVVVLPSRLESHRASRATGEPERIHAGLTGETTMSTSSGV</sequence>
<reference evidence="2 3" key="1">
    <citation type="submission" date="2022-10" db="EMBL/GenBank/DDBJ databases">
        <title>The complete genomes of actinobacterial strains from the NBC collection.</title>
        <authorList>
            <person name="Joergensen T.S."/>
            <person name="Alvarez Arevalo M."/>
            <person name="Sterndorff E.B."/>
            <person name="Faurdal D."/>
            <person name="Vuksanovic O."/>
            <person name="Mourched A.-S."/>
            <person name="Charusanti P."/>
            <person name="Shaw S."/>
            <person name="Blin K."/>
            <person name="Weber T."/>
        </authorList>
    </citation>
    <scope>NUCLEOTIDE SEQUENCE [LARGE SCALE GENOMIC DNA]</scope>
    <source>
        <strain evidence="2 3">NBC_00319</strain>
    </source>
</reference>